<evidence type="ECO:0000256" key="1">
    <source>
        <dbReference type="SAM" id="MobiDB-lite"/>
    </source>
</evidence>
<evidence type="ECO:0000313" key="3">
    <source>
        <dbReference type="Proteomes" id="UP001143474"/>
    </source>
</evidence>
<comment type="caution">
    <text evidence="2">The sequence shown here is derived from an EMBL/GenBank/DDBJ whole genome shotgun (WGS) entry which is preliminary data.</text>
</comment>
<name>A0A9W6I873_9ACTN</name>
<proteinExistence type="predicted"/>
<accession>A0A9W6I873</accession>
<protein>
    <submittedName>
        <fullName evidence="2">Uncharacterized protein</fullName>
    </submittedName>
</protein>
<sequence length="67" mass="6916">MDVMLLAVELQASASRAPAALAPPANADIANTPAATRAPSVVVNRRTRGDMKGVPFSGQEVEEGRKG</sequence>
<gene>
    <name evidence="2" type="ORF">GCM10017600_64240</name>
</gene>
<dbReference type="AlphaFoldDB" id="A0A9W6I873"/>
<dbReference type="Proteomes" id="UP001143474">
    <property type="component" value="Unassembled WGS sequence"/>
</dbReference>
<reference evidence="2" key="2">
    <citation type="submission" date="2023-01" db="EMBL/GenBank/DDBJ databases">
        <authorList>
            <person name="Sun Q."/>
            <person name="Evtushenko L."/>
        </authorList>
    </citation>
    <scope>NUCLEOTIDE SEQUENCE</scope>
    <source>
        <strain evidence="2">VKM Ac-2007</strain>
    </source>
</reference>
<dbReference type="EMBL" id="BSEV01000020">
    <property type="protein sequence ID" value="GLK13013.1"/>
    <property type="molecule type" value="Genomic_DNA"/>
</dbReference>
<reference evidence="2" key="1">
    <citation type="journal article" date="2014" name="Int. J. Syst. Evol. Microbiol.">
        <title>Complete genome sequence of Corynebacterium casei LMG S-19264T (=DSM 44701T), isolated from a smear-ripened cheese.</title>
        <authorList>
            <consortium name="US DOE Joint Genome Institute (JGI-PGF)"/>
            <person name="Walter F."/>
            <person name="Albersmeier A."/>
            <person name="Kalinowski J."/>
            <person name="Ruckert C."/>
        </authorList>
    </citation>
    <scope>NUCLEOTIDE SEQUENCE</scope>
    <source>
        <strain evidence="2">VKM Ac-2007</strain>
    </source>
</reference>
<keyword evidence="3" id="KW-1185">Reference proteome</keyword>
<evidence type="ECO:0000313" key="2">
    <source>
        <dbReference type="EMBL" id="GLK13013.1"/>
    </source>
</evidence>
<organism evidence="2 3">
    <name type="scientific">Streptosporangium carneum</name>
    <dbReference type="NCBI Taxonomy" id="47481"/>
    <lineage>
        <taxon>Bacteria</taxon>
        <taxon>Bacillati</taxon>
        <taxon>Actinomycetota</taxon>
        <taxon>Actinomycetes</taxon>
        <taxon>Streptosporangiales</taxon>
        <taxon>Streptosporangiaceae</taxon>
        <taxon>Streptosporangium</taxon>
    </lineage>
</organism>
<feature type="region of interest" description="Disordered" evidence="1">
    <location>
        <begin position="45"/>
        <end position="67"/>
    </location>
</feature>